<organism evidence="3">
    <name type="scientific">hydrothermal vent metagenome</name>
    <dbReference type="NCBI Taxonomy" id="652676"/>
    <lineage>
        <taxon>unclassified sequences</taxon>
        <taxon>metagenomes</taxon>
        <taxon>ecological metagenomes</taxon>
    </lineage>
</organism>
<feature type="domain" description="Rhodanese" evidence="2">
    <location>
        <begin position="183"/>
        <end position="296"/>
    </location>
</feature>
<dbReference type="PROSITE" id="PS50206">
    <property type="entry name" value="RHODANESE_3"/>
    <property type="match status" value="2"/>
</dbReference>
<protein>
    <submittedName>
        <fullName evidence="3">Thiosulfate sulfurtransferase, rhodanese</fullName>
        <ecNumber evidence="3">2.8.1.1</ecNumber>
    </submittedName>
</protein>
<dbReference type="Gene3D" id="3.40.250.10">
    <property type="entry name" value="Rhodanese-like domain"/>
    <property type="match status" value="2"/>
</dbReference>
<dbReference type="InterPro" id="IPR001307">
    <property type="entry name" value="Thiosulphate_STrfase_CS"/>
</dbReference>
<accession>A0A3B0YNK9</accession>
<evidence type="ECO:0000256" key="1">
    <source>
        <dbReference type="ARBA" id="ARBA00022737"/>
    </source>
</evidence>
<dbReference type="InterPro" id="IPR051126">
    <property type="entry name" value="Thiosulfate_sulfurtransferase"/>
</dbReference>
<dbReference type="PANTHER" id="PTHR43855:SF1">
    <property type="entry name" value="THIOSULFATE SULFURTRANSFERASE"/>
    <property type="match status" value="1"/>
</dbReference>
<dbReference type="SUPFAM" id="SSF52821">
    <property type="entry name" value="Rhodanese/Cell cycle control phosphatase"/>
    <property type="match status" value="2"/>
</dbReference>
<dbReference type="Pfam" id="PF00581">
    <property type="entry name" value="Rhodanese"/>
    <property type="match status" value="2"/>
</dbReference>
<dbReference type="InterPro" id="IPR001763">
    <property type="entry name" value="Rhodanese-like_dom"/>
</dbReference>
<keyword evidence="3" id="KW-0808">Transferase</keyword>
<dbReference type="InterPro" id="IPR036873">
    <property type="entry name" value="Rhodanese-like_dom_sf"/>
</dbReference>
<dbReference type="CDD" id="cd01448">
    <property type="entry name" value="TST_Repeat_1"/>
    <property type="match status" value="1"/>
</dbReference>
<dbReference type="EMBL" id="UOFL01000146">
    <property type="protein sequence ID" value="VAW78250.1"/>
    <property type="molecule type" value="Genomic_DNA"/>
</dbReference>
<dbReference type="GO" id="GO:0004792">
    <property type="term" value="F:thiosulfate-cyanide sulfurtransferase activity"/>
    <property type="evidence" value="ECO:0007669"/>
    <property type="project" value="UniProtKB-EC"/>
</dbReference>
<dbReference type="PROSITE" id="PS00380">
    <property type="entry name" value="RHODANESE_1"/>
    <property type="match status" value="1"/>
</dbReference>
<feature type="domain" description="Rhodanese" evidence="2">
    <location>
        <begin position="39"/>
        <end position="147"/>
    </location>
</feature>
<dbReference type="SMART" id="SM00450">
    <property type="entry name" value="RHOD"/>
    <property type="match status" value="2"/>
</dbReference>
<evidence type="ECO:0000313" key="3">
    <source>
        <dbReference type="EMBL" id="VAW78250.1"/>
    </source>
</evidence>
<dbReference type="AlphaFoldDB" id="A0A3B0YNK9"/>
<dbReference type="EC" id="2.8.1.1" evidence="3"/>
<evidence type="ECO:0000259" key="2">
    <source>
        <dbReference type="PROSITE" id="PS50206"/>
    </source>
</evidence>
<sequence length="301" mass="33890">MKNSKIVLMAYWGFMLSVFSMSATAAVMVDANWLKKNINNPHVVVIDMSDSLQYRRFHIPGAINLEYDTINRRTQQGVSLKVSNEHLYTILGKRGITAKHHIVIYDDLGGFSAGRLFWQLETIGHKNVSVVNGGLVAWVLAQNKVSNKKVTRQAVIYRPDNVAAGRKNEIDTKSVGKLAAKSTQVGTFLLDVRTRNEYVGHPQAKKTGHIPGAKWWPWIESLDMKNGFVLHDSKKLLESLSKIGVRKKTDAIVLYCRSGHRASQSYLTLRSLGFSNVRLYDGSILEYSKTQNMVFRKGQKP</sequence>
<dbReference type="PANTHER" id="PTHR43855">
    <property type="entry name" value="THIOSULFATE SULFURTRANSFERASE"/>
    <property type="match status" value="1"/>
</dbReference>
<name>A0A3B0YNK9_9ZZZZ</name>
<keyword evidence="1" id="KW-0677">Repeat</keyword>
<gene>
    <name evidence="3" type="ORF">MNBD_GAMMA12-1174</name>
</gene>
<reference evidence="3" key="1">
    <citation type="submission" date="2018-06" db="EMBL/GenBank/DDBJ databases">
        <authorList>
            <person name="Zhirakovskaya E."/>
        </authorList>
    </citation>
    <scope>NUCLEOTIDE SEQUENCE</scope>
</reference>
<proteinExistence type="predicted"/>